<proteinExistence type="predicted"/>
<name>A0ABU7WRS4_9ACTN</name>
<evidence type="ECO:0000313" key="2">
    <source>
        <dbReference type="Proteomes" id="UP001348265"/>
    </source>
</evidence>
<dbReference type="Proteomes" id="UP001348265">
    <property type="component" value="Unassembled WGS sequence"/>
</dbReference>
<keyword evidence="2" id="KW-1185">Reference proteome</keyword>
<sequence>MSDDILSIIPADPQWQPERDAVERVVPLVEKLIPGTDNGVDVEIDVRWHDTVTLVDCGSNLETISCPLCQAAIDTEWWSDALTDRYDDGFTTLTVDVPCCGGTTSLNALDYDWPLGFARFEIAVRNPGRASFREGELTELADGLGQPLKQVRAHI</sequence>
<evidence type="ECO:0000313" key="1">
    <source>
        <dbReference type="EMBL" id="MEF3114224.1"/>
    </source>
</evidence>
<reference evidence="1 2" key="1">
    <citation type="submission" date="2023-08" db="EMBL/GenBank/DDBJ databases">
        <authorList>
            <person name="Sharma P."/>
            <person name="Verma V."/>
            <person name="Mohan M.K."/>
            <person name="Dubey A.K."/>
        </authorList>
    </citation>
    <scope>NUCLEOTIDE SEQUENCE [LARGE SCALE GENOMIC DNA]</scope>
    <source>
        <strain evidence="1 2">ADP4</strain>
    </source>
</reference>
<dbReference type="RefSeq" id="WP_031000588.1">
    <property type="nucleotide sequence ID" value="NZ_JAVFKM010000005.1"/>
</dbReference>
<gene>
    <name evidence="1" type="ORF">RB636_13640</name>
</gene>
<organism evidence="1 2">
    <name type="scientific">Streptomyces chrestomyceticus</name>
    <dbReference type="NCBI Taxonomy" id="68185"/>
    <lineage>
        <taxon>Bacteria</taxon>
        <taxon>Bacillati</taxon>
        <taxon>Actinomycetota</taxon>
        <taxon>Actinomycetes</taxon>
        <taxon>Kitasatosporales</taxon>
        <taxon>Streptomycetaceae</taxon>
        <taxon>Streptomyces</taxon>
    </lineage>
</organism>
<comment type="caution">
    <text evidence="1">The sequence shown here is derived from an EMBL/GenBank/DDBJ whole genome shotgun (WGS) entry which is preliminary data.</text>
</comment>
<protein>
    <submittedName>
        <fullName evidence="1">Uncharacterized protein</fullName>
    </submittedName>
</protein>
<accession>A0ABU7WRS4</accession>
<dbReference type="EMBL" id="JAVFKM010000005">
    <property type="protein sequence ID" value="MEF3114224.1"/>
    <property type="molecule type" value="Genomic_DNA"/>
</dbReference>